<keyword evidence="2 5" id="KW-0812">Transmembrane</keyword>
<feature type="domain" description="Neurotransmitter-gated ion-channel ligand-binding" evidence="6">
    <location>
        <begin position="104"/>
        <end position="329"/>
    </location>
</feature>
<comment type="subcellular location">
    <subcellularLocation>
        <location evidence="1">Membrane</location>
        <topology evidence="1">Multi-pass membrane protein</topology>
    </subcellularLocation>
</comment>
<dbReference type="InterPro" id="IPR006202">
    <property type="entry name" value="Neur_chan_lig-bd"/>
</dbReference>
<dbReference type="Gene3D" id="2.70.170.10">
    <property type="entry name" value="Neurotransmitter-gated ion-channel ligand-binding domain"/>
    <property type="match status" value="1"/>
</dbReference>
<evidence type="ECO:0000313" key="9">
    <source>
        <dbReference type="Proteomes" id="UP000055048"/>
    </source>
</evidence>
<protein>
    <submittedName>
        <fullName evidence="8">Ligand-gated ion channel 50</fullName>
    </submittedName>
</protein>
<keyword evidence="9" id="KW-1185">Reference proteome</keyword>
<dbReference type="STRING" id="144512.A0A0V0TFJ7"/>
<organism evidence="8 9">
    <name type="scientific">Trichinella murrelli</name>
    <dbReference type="NCBI Taxonomy" id="144512"/>
    <lineage>
        <taxon>Eukaryota</taxon>
        <taxon>Metazoa</taxon>
        <taxon>Ecdysozoa</taxon>
        <taxon>Nematoda</taxon>
        <taxon>Enoplea</taxon>
        <taxon>Dorylaimia</taxon>
        <taxon>Trichinellida</taxon>
        <taxon>Trichinellidae</taxon>
        <taxon>Trichinella</taxon>
    </lineage>
</organism>
<dbReference type="AlphaFoldDB" id="A0A0V0TFJ7"/>
<evidence type="ECO:0000256" key="5">
    <source>
        <dbReference type="RuleBase" id="RU000687"/>
    </source>
</evidence>
<proteinExistence type="inferred from homology"/>
<dbReference type="PRINTS" id="PR00252">
    <property type="entry name" value="NRIONCHANNEL"/>
</dbReference>
<accession>A0A0V0TFJ7</accession>
<evidence type="ECO:0000259" key="6">
    <source>
        <dbReference type="Pfam" id="PF02931"/>
    </source>
</evidence>
<sequence>MFVKMQAAFLALVVKYALTCFTFDWNNTENKESEINNGTFLLEKVIFETSWIINDSSTNATSDTVHNESLQATTTPISTEAFLFDKVAPVTEIAKSGITCVSDESIVSTLMRSYDKLKIPSSDSPLVVDIKIGVQEIAAISDSTSDFQISAFIHEEWYDSGLRFDWMFPCNNNITFINELLDLPWKPNTCFINSKQSKIIKSPFTNAKMVVHSNGHIFTSYRMNLVGPCDMDLTVFPMDTVRCFLIFESFNYNNEEVHMKWSTPFPVYLDSKERKKHFEAVGNSLPEYLYMYTVKSSDFYLVSFNTTAVAYDYPAGYWDELTVTFYFRRCIGWYMLQAYFPTYLAIFISWISFYLGTGMAARTMLGVNTLLALTFQFGNIIKNLPRVSYVKAIGYITAQKQIKKISSSVAEFCTSKCQNERPFFYRIPVVSSIIESINQMTPRQFLHVLSFVLEQDFHCNIQIWILSTNTTINDFSVNVSSVFVPLVSVDPSAEILFAQNNR</sequence>
<dbReference type="InterPro" id="IPR006201">
    <property type="entry name" value="Neur_channel"/>
</dbReference>
<feature type="domain" description="Neurotransmitter-gated ion-channel transmembrane" evidence="7">
    <location>
        <begin position="339"/>
        <end position="393"/>
    </location>
</feature>
<evidence type="ECO:0000313" key="8">
    <source>
        <dbReference type="EMBL" id="KRX37800.1"/>
    </source>
</evidence>
<dbReference type="GO" id="GO:0005230">
    <property type="term" value="F:extracellular ligand-gated monoatomic ion channel activity"/>
    <property type="evidence" value="ECO:0007669"/>
    <property type="project" value="InterPro"/>
</dbReference>
<feature type="transmembrane region" description="Helical" evidence="5">
    <location>
        <begin position="331"/>
        <end position="355"/>
    </location>
</feature>
<dbReference type="GO" id="GO:0016020">
    <property type="term" value="C:membrane"/>
    <property type="evidence" value="ECO:0007669"/>
    <property type="project" value="UniProtKB-SubCell"/>
</dbReference>
<comment type="caution">
    <text evidence="5">Lacks conserved residue(s) required for the propagation of feature annotation.</text>
</comment>
<dbReference type="OrthoDB" id="442503at2759"/>
<dbReference type="SUPFAM" id="SSF90112">
    <property type="entry name" value="Neurotransmitter-gated ion-channel transmembrane pore"/>
    <property type="match status" value="1"/>
</dbReference>
<keyword evidence="5" id="KW-0813">Transport</keyword>
<evidence type="ECO:0000256" key="2">
    <source>
        <dbReference type="ARBA" id="ARBA00022692"/>
    </source>
</evidence>
<keyword evidence="5" id="KW-0406">Ion transport</keyword>
<dbReference type="InterPro" id="IPR036734">
    <property type="entry name" value="Neur_chan_lig-bd_sf"/>
</dbReference>
<dbReference type="EMBL" id="JYDJ01000294">
    <property type="protein sequence ID" value="KRX37800.1"/>
    <property type="molecule type" value="Genomic_DNA"/>
</dbReference>
<keyword evidence="5" id="KW-0407">Ion channel</keyword>
<name>A0A0V0TFJ7_9BILA</name>
<dbReference type="InterPro" id="IPR036719">
    <property type="entry name" value="Neuro-gated_channel_TM_sf"/>
</dbReference>
<keyword evidence="4 5" id="KW-0472">Membrane</keyword>
<dbReference type="InterPro" id="IPR038050">
    <property type="entry name" value="Neuro_actylchol_rec"/>
</dbReference>
<dbReference type="Gene3D" id="1.20.58.390">
    <property type="entry name" value="Neurotransmitter-gated ion-channel transmembrane domain"/>
    <property type="match status" value="1"/>
</dbReference>
<feature type="chain" id="PRO_5022265419" evidence="5">
    <location>
        <begin position="20"/>
        <end position="502"/>
    </location>
</feature>
<evidence type="ECO:0000256" key="4">
    <source>
        <dbReference type="ARBA" id="ARBA00023136"/>
    </source>
</evidence>
<keyword evidence="3 5" id="KW-1133">Transmembrane helix</keyword>
<feature type="signal peptide" evidence="5">
    <location>
        <begin position="1"/>
        <end position="19"/>
    </location>
</feature>
<dbReference type="InterPro" id="IPR006029">
    <property type="entry name" value="Neurotrans-gated_channel_TM"/>
</dbReference>
<gene>
    <name evidence="8" type="primary">lgc-50</name>
    <name evidence="8" type="ORF">T05_3016</name>
</gene>
<dbReference type="Pfam" id="PF02932">
    <property type="entry name" value="Neur_chan_memb"/>
    <property type="match status" value="1"/>
</dbReference>
<dbReference type="PROSITE" id="PS00236">
    <property type="entry name" value="NEUROTR_ION_CHANNEL"/>
    <property type="match status" value="1"/>
</dbReference>
<dbReference type="PANTHER" id="PTHR18945">
    <property type="entry name" value="NEUROTRANSMITTER GATED ION CHANNEL"/>
    <property type="match status" value="1"/>
</dbReference>
<dbReference type="GO" id="GO:0004888">
    <property type="term" value="F:transmembrane signaling receptor activity"/>
    <property type="evidence" value="ECO:0007669"/>
    <property type="project" value="InterPro"/>
</dbReference>
<reference evidence="8 9" key="1">
    <citation type="submission" date="2015-01" db="EMBL/GenBank/DDBJ databases">
        <title>Evolution of Trichinella species and genotypes.</title>
        <authorList>
            <person name="Korhonen P.K."/>
            <person name="Edoardo P."/>
            <person name="Giuseppe L.R."/>
            <person name="Gasser R.B."/>
        </authorList>
    </citation>
    <scope>NUCLEOTIDE SEQUENCE [LARGE SCALE GENOMIC DNA]</scope>
    <source>
        <strain evidence="8">ISS417</strain>
    </source>
</reference>
<comment type="caution">
    <text evidence="8">The sequence shown here is derived from an EMBL/GenBank/DDBJ whole genome shotgun (WGS) entry which is preliminary data.</text>
</comment>
<comment type="similarity">
    <text evidence="5">Belongs to the ligand-gated ion channel (TC 1.A.9) family.</text>
</comment>
<dbReference type="CDD" id="cd18990">
    <property type="entry name" value="LGIC_ECD_GABAAR"/>
    <property type="match status" value="1"/>
</dbReference>
<dbReference type="Proteomes" id="UP000055048">
    <property type="component" value="Unassembled WGS sequence"/>
</dbReference>
<dbReference type="SUPFAM" id="SSF63712">
    <property type="entry name" value="Nicotinic receptor ligand binding domain-like"/>
    <property type="match status" value="1"/>
</dbReference>
<dbReference type="InterPro" id="IPR018000">
    <property type="entry name" value="Neurotransmitter_ion_chnl_CS"/>
</dbReference>
<keyword evidence="5" id="KW-0732">Signal</keyword>
<dbReference type="Pfam" id="PF02931">
    <property type="entry name" value="Neur_chan_LBD"/>
    <property type="match status" value="1"/>
</dbReference>
<evidence type="ECO:0000256" key="1">
    <source>
        <dbReference type="ARBA" id="ARBA00004141"/>
    </source>
</evidence>
<evidence type="ECO:0000256" key="3">
    <source>
        <dbReference type="ARBA" id="ARBA00022989"/>
    </source>
</evidence>
<evidence type="ECO:0000259" key="7">
    <source>
        <dbReference type="Pfam" id="PF02932"/>
    </source>
</evidence>